<accession>A0A3L8RKL9</accession>
<dbReference type="InterPro" id="IPR052909">
    <property type="entry name" value="Transposase_6_like"/>
</dbReference>
<dbReference type="InterPro" id="IPR025161">
    <property type="entry name" value="IS402-like_dom"/>
</dbReference>
<dbReference type="AlphaFoldDB" id="A0A3L8RKL9"/>
<evidence type="ECO:0000259" key="2">
    <source>
        <dbReference type="Pfam" id="PF13340"/>
    </source>
</evidence>
<feature type="compositionally biased region" description="Basic and acidic residues" evidence="1">
    <location>
        <begin position="1"/>
        <end position="13"/>
    </location>
</feature>
<sequence length="222" mass="24418">MPRNARLTDRQWDRSQPLLPSSTGRRGRPWADHRCIVEAIAYRYRTGIPWRDLPAGFESWKTVWASHRRWAADGTWDRVLGVLLARADDDGLIDWRVAGGGWRVDSTITRAHQHATNTRRPEKCPPAARGQGLDGRREPAGHPISRSRGGLTTKTSHVAESQLRRSGGECDVWGEGSLRVVGGAVPQTVVETAEELVEQVPQGCGVPFTTAASTVVVFTGLV</sequence>
<comment type="caution">
    <text evidence="3">The sequence shown here is derived from an EMBL/GenBank/DDBJ whole genome shotgun (WGS) entry which is preliminary data.</text>
</comment>
<dbReference type="Pfam" id="PF13340">
    <property type="entry name" value="DUF4096"/>
    <property type="match status" value="1"/>
</dbReference>
<dbReference type="Proteomes" id="UP000281594">
    <property type="component" value="Unassembled WGS sequence"/>
</dbReference>
<feature type="domain" description="Insertion element IS402-like" evidence="2">
    <location>
        <begin position="7"/>
        <end position="79"/>
    </location>
</feature>
<organism evidence="3 4">
    <name type="scientific">Streptomyces rapamycinicus (strain ATCC 29253 / DSM 41530 / NRRL 5491 / AYB-994)</name>
    <name type="common">Streptomyces hygroscopicus (strain ATCC 29253)</name>
    <dbReference type="NCBI Taxonomy" id="1343740"/>
    <lineage>
        <taxon>Bacteria</taxon>
        <taxon>Bacillati</taxon>
        <taxon>Actinomycetota</taxon>
        <taxon>Actinomycetes</taxon>
        <taxon>Kitasatosporales</taxon>
        <taxon>Streptomycetaceae</taxon>
        <taxon>Streptomyces</taxon>
        <taxon>Streptomyces violaceusniger group</taxon>
    </lineage>
</organism>
<reference evidence="3 4" key="1">
    <citation type="journal article" date="2018" name="J. Biol. Chem.">
        <title>Discovery of the actinoplanic acid pathway in Streptomyces rapamycinicus reveals a genetically conserved synergism with rapamycin.</title>
        <authorList>
            <person name="Mrak P."/>
            <person name="Krastel P."/>
            <person name="Pivk Lukancic P."/>
            <person name="Tao J."/>
            <person name="Pistorius D."/>
            <person name="Moore C.M."/>
        </authorList>
    </citation>
    <scope>NUCLEOTIDE SEQUENCE [LARGE SCALE GENOMIC DNA]</scope>
    <source>
        <strain evidence="3 4">NRRL 5491</strain>
    </source>
</reference>
<feature type="region of interest" description="Disordered" evidence="1">
    <location>
        <begin position="1"/>
        <end position="28"/>
    </location>
</feature>
<evidence type="ECO:0000313" key="3">
    <source>
        <dbReference type="EMBL" id="RLV80271.1"/>
    </source>
</evidence>
<dbReference type="EMBL" id="QYCY01000001">
    <property type="protein sequence ID" value="RLV80271.1"/>
    <property type="molecule type" value="Genomic_DNA"/>
</dbReference>
<name>A0A3L8RKL9_STRRN</name>
<protein>
    <submittedName>
        <fullName evidence="3">Transposase</fullName>
    </submittedName>
</protein>
<dbReference type="STRING" id="1343740.M271_25765"/>
<feature type="region of interest" description="Disordered" evidence="1">
    <location>
        <begin position="111"/>
        <end position="156"/>
    </location>
</feature>
<evidence type="ECO:0000256" key="1">
    <source>
        <dbReference type="SAM" id="MobiDB-lite"/>
    </source>
</evidence>
<dbReference type="NCBIfam" id="NF033580">
    <property type="entry name" value="transpos_IS5_3"/>
    <property type="match status" value="1"/>
</dbReference>
<gene>
    <name evidence="3" type="ORF">D3C57_117840</name>
</gene>
<evidence type="ECO:0000313" key="4">
    <source>
        <dbReference type="Proteomes" id="UP000281594"/>
    </source>
</evidence>
<dbReference type="PANTHER" id="PTHR46637">
    <property type="entry name" value="TIS1421-TRANSPOSASE PROTEIN A"/>
    <property type="match status" value="1"/>
</dbReference>
<dbReference type="PANTHER" id="PTHR46637:SF1">
    <property type="entry name" value="BLL5188 PROTEIN"/>
    <property type="match status" value="1"/>
</dbReference>
<proteinExistence type="predicted"/>